<dbReference type="InterPro" id="IPR006530">
    <property type="entry name" value="YD"/>
</dbReference>
<dbReference type="SUPFAM" id="SSF63829">
    <property type="entry name" value="Calcium-dependent phosphotriesterase"/>
    <property type="match status" value="1"/>
</dbReference>
<feature type="domain" description="RHS protein conserved region" evidence="2">
    <location>
        <begin position="1010"/>
        <end position="1044"/>
    </location>
</feature>
<evidence type="ECO:0000313" key="5">
    <source>
        <dbReference type="Proteomes" id="UP000245444"/>
    </source>
</evidence>
<dbReference type="InterPro" id="IPR050708">
    <property type="entry name" value="T6SS_VgrG/RHS"/>
</dbReference>
<dbReference type="Proteomes" id="UP000245444">
    <property type="component" value="Chromosome"/>
</dbReference>
<dbReference type="AlphaFoldDB" id="A0A2U8WS19"/>
<dbReference type="Pfam" id="PF03527">
    <property type="entry name" value="RHS"/>
    <property type="match status" value="1"/>
</dbReference>
<reference evidence="4 5" key="1">
    <citation type="submission" date="2018-05" db="EMBL/GenBank/DDBJ databases">
        <title>Complete Genome Sequence of Methylobacterium sp. 17Sr1-28.</title>
        <authorList>
            <person name="Srinivasan S."/>
        </authorList>
    </citation>
    <scope>NUCLEOTIDE SEQUENCE [LARGE SCALE GENOMIC DNA]</scope>
    <source>
        <strain evidence="4 5">17Sr1-28</strain>
    </source>
</reference>
<gene>
    <name evidence="4" type="ORF">DK419_24295</name>
</gene>
<dbReference type="Pfam" id="PF05593">
    <property type="entry name" value="RHS_repeat"/>
    <property type="match status" value="2"/>
</dbReference>
<evidence type="ECO:0008006" key="6">
    <source>
        <dbReference type="Google" id="ProtNLM"/>
    </source>
</evidence>
<sequence>MGAARGAAAEEGAAAGGARAGSAVATTVGEPVSVATGEYLETWHDFLIPATLPFDGARYMGLKLPLPAGYASPLGPCQISMFDEIVANPEPGQLDVHQADGKVVRFDRPFNFLASHNAGHPHLDLRAPWLRQLELRDRRLIKHFRQDDDDIYRLARIEDLDGHAITFIRNADGVLERAEGTDGLALAFANDERGRRTGITLIGTDGARLDLARYAYDAEGRMTEATCAFGMSVDYLWQPDRDLLAAWHNRTRRSQSRFTYDSDGRVVHTATNGLWHDDRFAYDPAARRTTYLPGGAEALAQRFAYDDHHNVIAETDALGHTTARSFDEAGFETALTDPNGHTTTRTYDLWGNPKSVVDPEGRSTEYGWGPDGQLDLVVDGAGHVRRYEHDERANLVEAIDAEGNVTRHERDAGGRIVRTTFPDGSEERRSYDAHGRLTTLTDPRGGTTGYAYDAFGRQVAVTDPAGHTSRLAYEAGAGGFATPTTLVRPDGVSVSRRFAEDGVLAAVSDGEGRTWRYAYGAFDVLRAIEDPRGGTLTLSHDGEGRVVAVTNQTGHTYHLIRDAAGRVVAEEDFDGRRAAYTRDPAGRVTATRKPDGSRLTYAYDRSDRLTAIRTFAADDPDGLRPRDETHLRYDGRGLLVEASSRSARVVLERDGNGRIVSETTNGRRVESRLDGLGRRIARRIGAGQPGDSLVRIGRDPLGALASLAIDDHAPLAVTRDPLGRETRRASAKGFVLEQAFDPVGQLRHQRAGRDGRAGRAYAWDKAGAPTLIDDALFGPARYRYDGNGQVAQASFGESLTERFDYDAARNVVGVLAEGPEAGEILGALRRVEATPGGAVRVGHGPHGERVTLEHDACGRVTERRVERRGFRPKTWRYGWDIQDRLVRCETPEGAVWHYRYDAFGRRLSKVREFTEAERAWVSRRYPELVPAALRPETVLWTWPEPPRGHALHDPRPPIVGVQFLWDGDVVAEEAPLRLGGGVDWAAATRWHYEPESFVPVAKQEADGSLRYIVTDHLGTPREMFDEAGGLRWAVSLTTWGCVRRVVVPPAPDNDAGRVALYPRARVDGSVALKAEPDAGAYDCPIRFQGQWADQETGLCYNRHRYYDGIAVQYVSPDPTRLDGGFRPQAYVVDANCWIDPLGLVNSNAGFAFTQKTASPLFSSQGKFSGMTISDVAEKLRSGALTPADVPVEIIVVKGQKLIVNTRSSLALRQAGISVNDWNLMDKSSNAGVVQDMMNRLSRNGLGDVGTDTLRITGSGGRSSTLFGSGNIPRP</sequence>
<dbReference type="NCBIfam" id="TIGR01643">
    <property type="entry name" value="YD_repeat_2x"/>
    <property type="match status" value="6"/>
</dbReference>
<evidence type="ECO:0000259" key="2">
    <source>
        <dbReference type="Pfam" id="PF03527"/>
    </source>
</evidence>
<organism evidence="4 5">
    <name type="scientific">Methylobacterium terrae</name>
    <dbReference type="NCBI Taxonomy" id="2202827"/>
    <lineage>
        <taxon>Bacteria</taxon>
        <taxon>Pseudomonadati</taxon>
        <taxon>Pseudomonadota</taxon>
        <taxon>Alphaproteobacteria</taxon>
        <taxon>Hyphomicrobiales</taxon>
        <taxon>Methylobacteriaceae</taxon>
        <taxon>Methylobacterium</taxon>
    </lineage>
</organism>
<dbReference type="RefSeq" id="WP_109961373.1">
    <property type="nucleotide sequence ID" value="NZ_CP029553.1"/>
</dbReference>
<dbReference type="KEGG" id="mtea:DK419_24295"/>
<dbReference type="NCBIfam" id="TIGR03696">
    <property type="entry name" value="Rhs_assc_core"/>
    <property type="match status" value="1"/>
</dbReference>
<dbReference type="Pfam" id="PF25023">
    <property type="entry name" value="TEN_YD-shell"/>
    <property type="match status" value="1"/>
</dbReference>
<dbReference type="Gene3D" id="2.180.10.10">
    <property type="entry name" value="RHS repeat-associated core"/>
    <property type="match status" value="3"/>
</dbReference>
<keyword evidence="5" id="KW-1185">Reference proteome</keyword>
<dbReference type="PANTHER" id="PTHR32305">
    <property type="match status" value="1"/>
</dbReference>
<dbReference type="InterPro" id="IPR022385">
    <property type="entry name" value="Rhs_assc_core"/>
</dbReference>
<name>A0A2U8WS19_9HYPH</name>
<evidence type="ECO:0000256" key="1">
    <source>
        <dbReference type="ARBA" id="ARBA00022737"/>
    </source>
</evidence>
<feature type="domain" description="Teneurin-like YD-shell" evidence="3">
    <location>
        <begin position="495"/>
        <end position="612"/>
    </location>
</feature>
<accession>A0A2U8WS19</accession>
<dbReference type="OrthoDB" id="6057489at2"/>
<dbReference type="InterPro" id="IPR031325">
    <property type="entry name" value="RHS_repeat"/>
</dbReference>
<evidence type="ECO:0000259" key="3">
    <source>
        <dbReference type="Pfam" id="PF25023"/>
    </source>
</evidence>
<dbReference type="InterPro" id="IPR001826">
    <property type="entry name" value="RHS"/>
</dbReference>
<dbReference type="PANTHER" id="PTHR32305:SF15">
    <property type="entry name" value="PROTEIN RHSA-RELATED"/>
    <property type="match status" value="1"/>
</dbReference>
<proteinExistence type="predicted"/>
<protein>
    <recommendedName>
        <fullName evidence="6">Sugar-binding protein</fullName>
    </recommendedName>
</protein>
<dbReference type="EMBL" id="CP029553">
    <property type="protein sequence ID" value="AWN49094.1"/>
    <property type="molecule type" value="Genomic_DNA"/>
</dbReference>
<evidence type="ECO:0000313" key="4">
    <source>
        <dbReference type="EMBL" id="AWN49094.1"/>
    </source>
</evidence>
<dbReference type="InterPro" id="IPR056823">
    <property type="entry name" value="TEN-like_YD-shell"/>
</dbReference>
<keyword evidence="1" id="KW-0677">Repeat</keyword>